<dbReference type="GO" id="GO:0005506">
    <property type="term" value="F:iron ion binding"/>
    <property type="evidence" value="ECO:0007669"/>
    <property type="project" value="InterPro"/>
</dbReference>
<keyword evidence="4" id="KW-0472">Membrane</keyword>
<organism evidence="6 7">
    <name type="scientific">Stemphylium lycopersici</name>
    <name type="common">Tomato gray leaf spot disease fungus</name>
    <name type="synonym">Thyrospora lycopersici</name>
    <dbReference type="NCBI Taxonomy" id="183478"/>
    <lineage>
        <taxon>Eukaryota</taxon>
        <taxon>Fungi</taxon>
        <taxon>Dikarya</taxon>
        <taxon>Ascomycota</taxon>
        <taxon>Pezizomycotina</taxon>
        <taxon>Dothideomycetes</taxon>
        <taxon>Pleosporomycetidae</taxon>
        <taxon>Pleosporales</taxon>
        <taxon>Pleosporineae</taxon>
        <taxon>Pleosporaceae</taxon>
        <taxon>Stemphylium</taxon>
    </lineage>
</organism>
<dbReference type="InterPro" id="IPR002401">
    <property type="entry name" value="Cyt_P450_E_grp-I"/>
</dbReference>
<reference evidence="7" key="1">
    <citation type="submission" date="2018-05" db="EMBL/GenBank/DDBJ databases">
        <title>Draft genome sequence of Stemphylium lycopersici strain CIDEFI 213.</title>
        <authorList>
            <person name="Medina R."/>
            <person name="Franco M.E.E."/>
            <person name="Lucentini C.G."/>
            <person name="Saparrat M.C.N."/>
            <person name="Balatti P.A."/>
        </authorList>
    </citation>
    <scope>NUCLEOTIDE SEQUENCE [LARGE SCALE GENOMIC DNA]</scope>
    <source>
        <strain evidence="7">CIDEFI 213</strain>
    </source>
</reference>
<evidence type="ECO:0000259" key="5">
    <source>
        <dbReference type="Pfam" id="PF02464"/>
    </source>
</evidence>
<dbReference type="PRINTS" id="PR00385">
    <property type="entry name" value="P450"/>
</dbReference>
<feature type="domain" description="CinA C-terminal" evidence="5">
    <location>
        <begin position="614"/>
        <end position="768"/>
    </location>
</feature>
<dbReference type="AlphaFoldDB" id="A0A364N520"/>
<keyword evidence="4" id="KW-0812">Transmembrane</keyword>
<sequence length="775" mass="85868">MVATLVFSVIASFVIYQVVWRYRSLKRNVALAKSSGLPVVASPWNMFATFWLATYKIWMPFLRCLPQSVQGIWIDLLHPEWGYMLGHKPYEKLGMDVFIVAFPGGFHVFVADAEAITQITARRNDFPKPLEMYGSLNIYGMNLVSTEGSDWRMHRKLVAPSFGDKNNELVFNETLHHAKSMLGLWAGTDGSGNQTVADPSVAAMNFALYVISSAGFDVRVVWPHEEGKRSTDRKDGEKSIFVGSEAPPGHTMNYREALSQLLHNIMWTQVMPVKWLSRSPVKVHREVAEAVGEWGKYMDEMYEVKKAQVISRDNNGGIDLFDALIRGSGITESNGANVKKSDLLGNAFVVMLAGHETTANTLHFSLIFLAMNLTSQKRLQEDIDQIFGGKPMDDWKYEKHFQKLFGSMAAAVMNETLRLLQPIINIPKSTAPGKPQQINMDGQQYTIPGGAHVFLSASVHRNPKYWPVPENYTDPEGIPDVDRFRPERWLVETKLSDSFVDINYDDEELRGPSGEDTSAELFKPVKGSYIPFSDGFRSCIGRRFAQVEILAVLAAIFSQYSVELAVDDFATDEEVEKLPKGSKERREIYKKAEDRAKDSLKNKVANFPPEQLRQVVQEVATLLKERKETISVAETAAGGLISATLLSFPGASTYYRGGLTLYTLESRIAFAGWTQETISGYSGPTPGIVSGLAEHTRSTLGSTYTVSESGTAGPTGGSTRNRTPGYVALAVAREGGDTVTREVETGSSEREGNMVAFAVEGLKLVRDVIKGDGKL</sequence>
<evidence type="ECO:0000256" key="1">
    <source>
        <dbReference type="ARBA" id="ARBA00010617"/>
    </source>
</evidence>
<keyword evidence="7" id="KW-1185">Reference proteome</keyword>
<dbReference type="Gene3D" id="1.10.630.10">
    <property type="entry name" value="Cytochrome P450"/>
    <property type="match status" value="1"/>
</dbReference>
<dbReference type="EMBL" id="QGDH01000053">
    <property type="protein sequence ID" value="RAR11886.1"/>
    <property type="molecule type" value="Genomic_DNA"/>
</dbReference>
<gene>
    <name evidence="6" type="ORF">DDE83_004354</name>
</gene>
<dbReference type="InterPro" id="IPR036653">
    <property type="entry name" value="CinA-like_C"/>
</dbReference>
<comment type="similarity">
    <text evidence="1">Belongs to the cytochrome P450 family.</text>
</comment>
<keyword evidence="6" id="KW-0503">Monooxygenase</keyword>
<keyword evidence="2" id="KW-0479">Metal-binding</keyword>
<keyword evidence="4" id="KW-1133">Transmembrane helix</keyword>
<feature type="compositionally biased region" description="Polar residues" evidence="3">
    <location>
        <begin position="702"/>
        <end position="722"/>
    </location>
</feature>
<dbReference type="GO" id="GO:0004497">
    <property type="term" value="F:monooxygenase activity"/>
    <property type="evidence" value="ECO:0007669"/>
    <property type="project" value="UniProtKB-KW"/>
</dbReference>
<name>A0A364N520_STELY</name>
<dbReference type="Proteomes" id="UP000249619">
    <property type="component" value="Unassembled WGS sequence"/>
</dbReference>
<dbReference type="STRING" id="183478.A0A364N520"/>
<feature type="compositionally biased region" description="Basic and acidic residues" evidence="3">
    <location>
        <begin position="225"/>
        <end position="238"/>
    </location>
</feature>
<dbReference type="PRINTS" id="PR00463">
    <property type="entry name" value="EP450I"/>
</dbReference>
<dbReference type="SUPFAM" id="SSF48264">
    <property type="entry name" value="Cytochrome P450"/>
    <property type="match status" value="1"/>
</dbReference>
<dbReference type="SUPFAM" id="SSF142433">
    <property type="entry name" value="CinA-like"/>
    <property type="match status" value="1"/>
</dbReference>
<protein>
    <submittedName>
        <fullName evidence="6">Cytochrome P450 monooxygenase-like protein</fullName>
    </submittedName>
</protein>
<dbReference type="PANTHER" id="PTHR24305">
    <property type="entry name" value="CYTOCHROME P450"/>
    <property type="match status" value="1"/>
</dbReference>
<dbReference type="Pfam" id="PF00067">
    <property type="entry name" value="p450"/>
    <property type="match status" value="1"/>
</dbReference>
<keyword evidence="2" id="KW-0349">Heme</keyword>
<feature type="transmembrane region" description="Helical" evidence="4">
    <location>
        <begin position="6"/>
        <end position="23"/>
    </location>
</feature>
<evidence type="ECO:0000313" key="6">
    <source>
        <dbReference type="EMBL" id="RAR11886.1"/>
    </source>
</evidence>
<dbReference type="InterPro" id="IPR036396">
    <property type="entry name" value="Cyt_P450_sf"/>
</dbReference>
<feature type="binding site" description="axial binding residue" evidence="2">
    <location>
        <position position="539"/>
    </location>
    <ligand>
        <name>heme</name>
        <dbReference type="ChEBI" id="CHEBI:30413"/>
    </ligand>
    <ligandPart>
        <name>Fe</name>
        <dbReference type="ChEBI" id="CHEBI:18248"/>
    </ligandPart>
</feature>
<proteinExistence type="inferred from homology"/>
<dbReference type="GO" id="GO:0016705">
    <property type="term" value="F:oxidoreductase activity, acting on paired donors, with incorporation or reduction of molecular oxygen"/>
    <property type="evidence" value="ECO:0007669"/>
    <property type="project" value="InterPro"/>
</dbReference>
<dbReference type="Gene3D" id="3.90.950.20">
    <property type="entry name" value="CinA-like"/>
    <property type="match status" value="1"/>
</dbReference>
<dbReference type="CDD" id="cd11070">
    <property type="entry name" value="CYP56-like"/>
    <property type="match status" value="1"/>
</dbReference>
<keyword evidence="6" id="KW-0560">Oxidoreductase</keyword>
<dbReference type="InterPro" id="IPR008136">
    <property type="entry name" value="CinA_C"/>
</dbReference>
<evidence type="ECO:0000256" key="2">
    <source>
        <dbReference type="PIRSR" id="PIRSR602401-1"/>
    </source>
</evidence>
<feature type="region of interest" description="Disordered" evidence="3">
    <location>
        <begin position="702"/>
        <end position="723"/>
    </location>
</feature>
<dbReference type="GO" id="GO:0020037">
    <property type="term" value="F:heme binding"/>
    <property type="evidence" value="ECO:0007669"/>
    <property type="project" value="InterPro"/>
</dbReference>
<feature type="transmembrane region" description="Helical" evidence="4">
    <location>
        <begin position="35"/>
        <end position="58"/>
    </location>
</feature>
<evidence type="ECO:0000256" key="3">
    <source>
        <dbReference type="SAM" id="MobiDB-lite"/>
    </source>
</evidence>
<dbReference type="InterPro" id="IPR050121">
    <property type="entry name" value="Cytochrome_P450_monoxygenase"/>
</dbReference>
<dbReference type="InterPro" id="IPR001128">
    <property type="entry name" value="Cyt_P450"/>
</dbReference>
<evidence type="ECO:0000256" key="4">
    <source>
        <dbReference type="SAM" id="Phobius"/>
    </source>
</evidence>
<dbReference type="PANTHER" id="PTHR24305:SF166">
    <property type="entry name" value="CYTOCHROME P450 12A4, MITOCHONDRIAL-RELATED"/>
    <property type="match status" value="1"/>
</dbReference>
<comment type="cofactor">
    <cofactor evidence="2">
        <name>heme</name>
        <dbReference type="ChEBI" id="CHEBI:30413"/>
    </cofactor>
</comment>
<evidence type="ECO:0000313" key="7">
    <source>
        <dbReference type="Proteomes" id="UP000249619"/>
    </source>
</evidence>
<accession>A0A364N520</accession>
<keyword evidence="2" id="KW-0408">Iron</keyword>
<dbReference type="OrthoDB" id="1470350at2759"/>
<comment type="caution">
    <text evidence="6">The sequence shown here is derived from an EMBL/GenBank/DDBJ whole genome shotgun (WGS) entry which is preliminary data.</text>
</comment>
<dbReference type="Pfam" id="PF02464">
    <property type="entry name" value="CinA"/>
    <property type="match status" value="1"/>
</dbReference>
<feature type="region of interest" description="Disordered" evidence="3">
    <location>
        <begin position="225"/>
        <end position="247"/>
    </location>
</feature>